<comment type="caution">
    <text evidence="1">The sequence shown here is derived from an EMBL/GenBank/DDBJ whole genome shotgun (WGS) entry which is preliminary data.</text>
</comment>
<accession>A0A1Q9R2H1</accession>
<dbReference type="AlphaFoldDB" id="A0A1Q9R2H1"/>
<sequence>MKLTVTSISVTDESDDEKLQLVSSHVDLDFDVDGCYGGAGIGINFEVEGASEMSYAQLEKLVLEKVRGVLK</sequence>
<organism evidence="1 2">
    <name type="scientific">Pseudomonas putida</name>
    <name type="common">Arthrobacter siderocapsulatus</name>
    <dbReference type="NCBI Taxonomy" id="303"/>
    <lineage>
        <taxon>Bacteria</taxon>
        <taxon>Pseudomonadati</taxon>
        <taxon>Pseudomonadota</taxon>
        <taxon>Gammaproteobacteria</taxon>
        <taxon>Pseudomonadales</taxon>
        <taxon>Pseudomonadaceae</taxon>
        <taxon>Pseudomonas</taxon>
    </lineage>
</organism>
<proteinExistence type="predicted"/>
<dbReference type="Proteomes" id="UP000186736">
    <property type="component" value="Unassembled WGS sequence"/>
</dbReference>
<reference evidence="1 2" key="1">
    <citation type="submission" date="2016-10" db="EMBL/GenBank/DDBJ databases">
        <title>Genome Sequence of Pseudomonas putida GM4FR.</title>
        <authorList>
            <person name="Poehlein A."/>
            <person name="Wemheuer F."/>
            <person name="Hollensteiner J."/>
            <person name="Wemheuer B."/>
        </authorList>
    </citation>
    <scope>NUCLEOTIDE SEQUENCE [LARGE SCALE GENOMIC DNA]</scope>
    <source>
        <strain evidence="1 2">GM4FR</strain>
    </source>
</reference>
<evidence type="ECO:0000313" key="1">
    <source>
        <dbReference type="EMBL" id="OLS61492.1"/>
    </source>
</evidence>
<protein>
    <submittedName>
        <fullName evidence="1">Uncharacterized protein</fullName>
    </submittedName>
</protein>
<dbReference type="RefSeq" id="WP_075804341.1">
    <property type="nucleotide sequence ID" value="NZ_MKZO01000031.1"/>
</dbReference>
<dbReference type="EMBL" id="MKZO01000031">
    <property type="protein sequence ID" value="OLS61492.1"/>
    <property type="molecule type" value="Genomic_DNA"/>
</dbReference>
<gene>
    <name evidence="1" type="ORF">PSEMO_35590</name>
</gene>
<name>A0A1Q9R2H1_PSEPU</name>
<evidence type="ECO:0000313" key="2">
    <source>
        <dbReference type="Proteomes" id="UP000186736"/>
    </source>
</evidence>